<keyword evidence="4" id="KW-0732">Signal</keyword>
<keyword evidence="7" id="KW-1005">Bacterial flagellum biogenesis</keyword>
<dbReference type="PANTHER" id="PTHR36307:SF1">
    <property type="entry name" value="FLAGELLA BASAL BODY P-RING FORMATION PROTEIN FLGA"/>
    <property type="match status" value="1"/>
</dbReference>
<dbReference type="SMART" id="SM00858">
    <property type="entry name" value="SAF"/>
    <property type="match status" value="1"/>
</dbReference>
<dbReference type="EMBL" id="JBHTLR010000004">
    <property type="protein sequence ID" value="MFD1215502.1"/>
    <property type="molecule type" value="Genomic_DNA"/>
</dbReference>
<evidence type="ECO:0000256" key="3">
    <source>
        <dbReference type="ARBA" id="ARBA00014754"/>
    </source>
</evidence>
<dbReference type="Gene3D" id="3.90.1210.10">
    <property type="entry name" value="Antifreeze-like/N-acetylneuraminic acid synthase C-terminal domain"/>
    <property type="match status" value="1"/>
</dbReference>
<proteinExistence type="inferred from homology"/>
<evidence type="ECO:0000313" key="9">
    <source>
        <dbReference type="EMBL" id="MFD1215502.1"/>
    </source>
</evidence>
<gene>
    <name evidence="9" type="primary">flgA</name>
    <name evidence="9" type="ORF">ACFQ2X_02725</name>
</gene>
<dbReference type="NCBIfam" id="TIGR03170">
    <property type="entry name" value="flgA_cterm"/>
    <property type="match status" value="1"/>
</dbReference>
<evidence type="ECO:0000256" key="5">
    <source>
        <dbReference type="ARBA" id="ARBA00022764"/>
    </source>
</evidence>
<keyword evidence="9" id="KW-0966">Cell projection</keyword>
<dbReference type="InterPro" id="IPR017585">
    <property type="entry name" value="SAF_FlgA"/>
</dbReference>
<dbReference type="Pfam" id="PF17656">
    <property type="entry name" value="ChapFlgA_N"/>
    <property type="match status" value="1"/>
</dbReference>
<evidence type="ECO:0000313" key="10">
    <source>
        <dbReference type="Proteomes" id="UP001597264"/>
    </source>
</evidence>
<dbReference type="PANTHER" id="PTHR36307">
    <property type="entry name" value="FLAGELLA BASAL BODY P-RING FORMATION PROTEIN FLGA"/>
    <property type="match status" value="1"/>
</dbReference>
<sequence length="200" mass="22269">MDIAHAFLEQRSRHLGNKVQIKVAEPSAHWPHCAAPEAFLPSKNQPDWGRITVGIRCASGSTRYLQAQVAVLGNYWVPRENIPAGTTITEELLRREKGEISALPTGTLLKRKEMLGLESRRPLRAGTPVQQYQLQQRALVKRRQTVTLVAAGRGFNIQREGRALDEGAMGDKVRVRLPDRQIISGRVSGRGQIHVTTGRN</sequence>
<dbReference type="Proteomes" id="UP001597264">
    <property type="component" value="Unassembled WGS sequence"/>
</dbReference>
<keyword evidence="9" id="KW-0969">Cilium</keyword>
<dbReference type="RefSeq" id="WP_268932664.1">
    <property type="nucleotide sequence ID" value="NZ_CP087715.1"/>
</dbReference>
<evidence type="ECO:0000256" key="2">
    <source>
        <dbReference type="ARBA" id="ARBA00010474"/>
    </source>
</evidence>
<dbReference type="CDD" id="cd11614">
    <property type="entry name" value="SAF_CpaB_FlgA_like"/>
    <property type="match status" value="1"/>
</dbReference>
<evidence type="ECO:0000256" key="7">
    <source>
        <dbReference type="RuleBase" id="RU362063"/>
    </source>
</evidence>
<comment type="subcellular location">
    <subcellularLocation>
        <location evidence="1 7">Periplasm</location>
    </subcellularLocation>
</comment>
<evidence type="ECO:0000256" key="1">
    <source>
        <dbReference type="ARBA" id="ARBA00004418"/>
    </source>
</evidence>
<evidence type="ECO:0000256" key="6">
    <source>
        <dbReference type="ARBA" id="ARBA00025643"/>
    </source>
</evidence>
<dbReference type="Gene3D" id="2.30.30.760">
    <property type="match status" value="1"/>
</dbReference>
<evidence type="ECO:0000259" key="8">
    <source>
        <dbReference type="SMART" id="SM00858"/>
    </source>
</evidence>
<feature type="domain" description="SAF" evidence="8">
    <location>
        <begin position="73"/>
        <end position="135"/>
    </location>
</feature>
<organism evidence="9 10">
    <name type="scientific">Microbulbifer celer</name>
    <dbReference type="NCBI Taxonomy" id="435905"/>
    <lineage>
        <taxon>Bacteria</taxon>
        <taxon>Pseudomonadati</taxon>
        <taxon>Pseudomonadota</taxon>
        <taxon>Gammaproteobacteria</taxon>
        <taxon>Cellvibrionales</taxon>
        <taxon>Microbulbiferaceae</taxon>
        <taxon>Microbulbifer</taxon>
    </lineage>
</organism>
<comment type="similarity">
    <text evidence="2 7">Belongs to the FlgA family.</text>
</comment>
<comment type="caution">
    <text evidence="9">The sequence shown here is derived from an EMBL/GenBank/DDBJ whole genome shotgun (WGS) entry which is preliminary data.</text>
</comment>
<keyword evidence="5 7" id="KW-0574">Periplasm</keyword>
<accession>A0ABW3U3U1</accession>
<reference evidence="10" key="1">
    <citation type="journal article" date="2019" name="Int. J. Syst. Evol. Microbiol.">
        <title>The Global Catalogue of Microorganisms (GCM) 10K type strain sequencing project: providing services to taxonomists for standard genome sequencing and annotation.</title>
        <authorList>
            <consortium name="The Broad Institute Genomics Platform"/>
            <consortium name="The Broad Institute Genome Sequencing Center for Infectious Disease"/>
            <person name="Wu L."/>
            <person name="Ma J."/>
        </authorList>
    </citation>
    <scope>NUCLEOTIDE SEQUENCE [LARGE SCALE GENOMIC DNA]</scope>
    <source>
        <strain evidence="10">CCUG 54356</strain>
    </source>
</reference>
<comment type="function">
    <text evidence="6 7">Involved in the assembly process of the P-ring formation. It may associate with FlgF on the rod constituting a structure essential for the P-ring assembly or may act as a modulator protein for the P-ring assembly.</text>
</comment>
<name>A0ABW3U3U1_9GAMM</name>
<evidence type="ECO:0000256" key="4">
    <source>
        <dbReference type="ARBA" id="ARBA00022729"/>
    </source>
</evidence>
<keyword evidence="9" id="KW-0282">Flagellum</keyword>
<keyword evidence="10" id="KW-1185">Reference proteome</keyword>
<protein>
    <recommendedName>
        <fullName evidence="3 7">Flagella basal body P-ring formation protein FlgA</fullName>
    </recommendedName>
</protein>
<dbReference type="InterPro" id="IPR013974">
    <property type="entry name" value="SAF"/>
</dbReference>
<dbReference type="Pfam" id="PF13144">
    <property type="entry name" value="ChapFlgA"/>
    <property type="match status" value="1"/>
</dbReference>
<dbReference type="InterPro" id="IPR041231">
    <property type="entry name" value="FlgA_N"/>
</dbReference>
<dbReference type="InterPro" id="IPR039246">
    <property type="entry name" value="Flagellar_FlgA"/>
</dbReference>